<gene>
    <name evidence="3" type="ORF">N7Z68_10980</name>
</gene>
<evidence type="ECO:0000313" key="4">
    <source>
        <dbReference type="Proteomes" id="UP001148125"/>
    </source>
</evidence>
<dbReference type="Proteomes" id="UP001148125">
    <property type="component" value="Unassembled WGS sequence"/>
</dbReference>
<keyword evidence="4" id="KW-1185">Reference proteome</keyword>
<feature type="region of interest" description="Disordered" evidence="2">
    <location>
        <begin position="136"/>
        <end position="155"/>
    </location>
</feature>
<evidence type="ECO:0000256" key="2">
    <source>
        <dbReference type="SAM" id="MobiDB-lite"/>
    </source>
</evidence>
<comment type="similarity">
    <text evidence="1">Belongs to the UPF0178 family.</text>
</comment>
<dbReference type="PANTHER" id="PTHR35146">
    <property type="entry name" value="UPF0178 PROTEIN YAII"/>
    <property type="match status" value="1"/>
</dbReference>
<dbReference type="RefSeq" id="WP_275118522.1">
    <property type="nucleotide sequence ID" value="NZ_JAOTPO010000006.1"/>
</dbReference>
<feature type="region of interest" description="Disordered" evidence="2">
    <location>
        <begin position="102"/>
        <end position="122"/>
    </location>
</feature>
<protein>
    <submittedName>
        <fullName evidence="3">DUF188 domain-containing protein</fullName>
    </submittedName>
</protein>
<sequence length="155" mass="17740">MSVKEEILEIAKSYNFEVVFVSSYSHNIQSEQAKVVRVDSDKEAADLFIMNHAKGNDVVITQDHALASILVGRRLSVLSPRGKIFSEDEMITILQLRHWSQKQRRSGNKTKGPKAFKSSDREHFCANLRKILKQKKEFAEKGRKHSNRTGNPNEM</sequence>
<dbReference type="InterPro" id="IPR003791">
    <property type="entry name" value="UPF0178"/>
</dbReference>
<dbReference type="PANTHER" id="PTHR35146:SF1">
    <property type="entry name" value="UPF0178 PROTEIN YAII"/>
    <property type="match status" value="1"/>
</dbReference>
<accession>A0ABT5VFG7</accession>
<comment type="caution">
    <text evidence="3">The sequence shown here is derived from an EMBL/GenBank/DDBJ whole genome shotgun (WGS) entry which is preliminary data.</text>
</comment>
<reference evidence="3" key="1">
    <citation type="submission" date="2024-05" db="EMBL/GenBank/DDBJ databases">
        <title>Alkalihalobacillus sp. strain MEB203 novel alkaliphilic bacterium from Lonar Lake, India.</title>
        <authorList>
            <person name="Joshi A."/>
            <person name="Thite S."/>
            <person name="Mengade P."/>
        </authorList>
    </citation>
    <scope>NUCLEOTIDE SEQUENCE</scope>
    <source>
        <strain evidence="3">MEB 203</strain>
    </source>
</reference>
<proteinExistence type="inferred from homology"/>
<dbReference type="EMBL" id="JAOTPO010000006">
    <property type="protein sequence ID" value="MDE5413911.1"/>
    <property type="molecule type" value="Genomic_DNA"/>
</dbReference>
<evidence type="ECO:0000256" key="1">
    <source>
        <dbReference type="ARBA" id="ARBA00008522"/>
    </source>
</evidence>
<organism evidence="3 4">
    <name type="scientific">Alkalihalobacterium chitinilyticum</name>
    <dbReference type="NCBI Taxonomy" id="2980103"/>
    <lineage>
        <taxon>Bacteria</taxon>
        <taxon>Bacillati</taxon>
        <taxon>Bacillota</taxon>
        <taxon>Bacilli</taxon>
        <taxon>Bacillales</taxon>
        <taxon>Bacillaceae</taxon>
        <taxon>Alkalihalobacterium</taxon>
    </lineage>
</organism>
<name>A0ABT5VFG7_9BACI</name>
<feature type="compositionally biased region" description="Basic residues" evidence="2">
    <location>
        <begin position="102"/>
        <end position="114"/>
    </location>
</feature>
<evidence type="ECO:0000313" key="3">
    <source>
        <dbReference type="EMBL" id="MDE5413911.1"/>
    </source>
</evidence>
<dbReference type="Pfam" id="PF02639">
    <property type="entry name" value="DUF188"/>
    <property type="match status" value="1"/>
</dbReference>